<dbReference type="Pfam" id="PF18352">
    <property type="entry name" value="Gp138_N"/>
    <property type="match status" value="1"/>
</dbReference>
<feature type="compositionally biased region" description="Gly residues" evidence="1">
    <location>
        <begin position="240"/>
        <end position="251"/>
    </location>
</feature>
<reference evidence="3 4" key="1">
    <citation type="journal article" date="2009" name="PLoS ONE">
        <title>Salmonella paratyphi C: genetic divergence from Salmonella choleraesuis and pathogenic convergence with Salmonella typhi.</title>
        <authorList>
            <person name="Liu W.-Q."/>
            <person name="Feng Y."/>
            <person name="Wang Y."/>
            <person name="Zou Q.-H."/>
            <person name="Chen F."/>
            <person name="Guo J.-T."/>
            <person name="Peng Y.-H."/>
            <person name="Jin Y."/>
            <person name="Li Y.-G."/>
            <person name="Hu S.-N."/>
            <person name="Johnston R.N."/>
            <person name="Liu G.-R."/>
            <person name="Liu S.-L."/>
        </authorList>
    </citation>
    <scope>NUCLEOTIDE SEQUENCE [LARGE SCALE GENOMIC DNA]</scope>
    <source>
        <strain evidence="3 4">RKS4594</strain>
    </source>
</reference>
<dbReference type="InterPro" id="IPR044033">
    <property type="entry name" value="GpV-like_apex"/>
</dbReference>
<name>C0PYF7_SALPC</name>
<protein>
    <submittedName>
        <fullName evidence="3">Putative bacteriophage protein</fullName>
    </submittedName>
</protein>
<dbReference type="KEGG" id="sei:SPC_1058"/>
<feature type="domain" description="Phage protein Gp138 N-terminal" evidence="2">
    <location>
        <begin position="31"/>
        <end position="132"/>
    </location>
</feature>
<dbReference type="Proteomes" id="UP000001599">
    <property type="component" value="Chromosome"/>
</dbReference>
<dbReference type="InterPro" id="IPR041599">
    <property type="entry name" value="Gp138_N"/>
</dbReference>
<feature type="region of interest" description="Disordered" evidence="1">
    <location>
        <begin position="231"/>
        <end position="251"/>
    </location>
</feature>
<evidence type="ECO:0000256" key="1">
    <source>
        <dbReference type="SAM" id="MobiDB-lite"/>
    </source>
</evidence>
<gene>
    <name evidence="3" type="ordered locus">SPC_1058</name>
</gene>
<dbReference type="InterPro" id="IPR037026">
    <property type="entry name" value="Vgr_OB-fold_dom_sf"/>
</dbReference>
<organism evidence="3 4">
    <name type="scientific">Salmonella paratyphi C (strain RKS4594)</name>
    <dbReference type="NCBI Taxonomy" id="476213"/>
    <lineage>
        <taxon>Bacteria</taxon>
        <taxon>Pseudomonadati</taxon>
        <taxon>Pseudomonadota</taxon>
        <taxon>Gammaproteobacteria</taxon>
        <taxon>Enterobacterales</taxon>
        <taxon>Enterobacteriaceae</taxon>
        <taxon>Salmonella</taxon>
    </lineage>
</organism>
<dbReference type="HOGENOM" id="CLU_098186_0_0_6"/>
<dbReference type="AlphaFoldDB" id="C0PYF7"/>
<dbReference type="EMBL" id="CP000857">
    <property type="protein sequence ID" value="ACN45224.1"/>
    <property type="molecule type" value="Genomic_DNA"/>
</dbReference>
<sequence length="251" mass="25479">MPVSLSSQLGSKEQADTRLASSIMSALRVSMPGIVQSFDPDTVTAVVQPATKGYEPDSNGVSQSTTLPLLVDVPVVFPRGGGCTLTFPVKAGDECLVIFADRCIDFWWQNGGVQEPVDDRVHDLSDAVCIVGPQSQAQKISGISTSAAQLRTDDGAAFVEVAAGHNVTVKTPGALTATAEGGTTITSPIITLNGDVTINGNLSQGMGEGGGSATMLGPVTVTNDVKAGGKSLMTHTHGGVQTGGGNTGAPN</sequence>
<dbReference type="Gene3D" id="2.40.50.230">
    <property type="entry name" value="Gp5 N-terminal domain"/>
    <property type="match status" value="1"/>
</dbReference>
<proteinExistence type="predicted"/>
<evidence type="ECO:0000259" key="2">
    <source>
        <dbReference type="Pfam" id="PF18352"/>
    </source>
</evidence>
<dbReference type="Pfam" id="PF18946">
    <property type="entry name" value="Apex"/>
    <property type="match status" value="1"/>
</dbReference>
<dbReference type="RefSeq" id="WP_012664453.1">
    <property type="nucleotide sequence ID" value="NC_012125.1"/>
</dbReference>
<evidence type="ECO:0000313" key="4">
    <source>
        <dbReference type="Proteomes" id="UP000001599"/>
    </source>
</evidence>
<evidence type="ECO:0000313" key="3">
    <source>
        <dbReference type="EMBL" id="ACN45224.1"/>
    </source>
</evidence>
<accession>C0PYF7</accession>